<evidence type="ECO:0000256" key="2">
    <source>
        <dbReference type="RuleBase" id="RU003476"/>
    </source>
</evidence>
<dbReference type="PANTHER" id="PTHR43736">
    <property type="entry name" value="ADP-RIBOSE PYROPHOSPHATASE"/>
    <property type="match status" value="1"/>
</dbReference>
<dbReference type="PROSITE" id="PS51462">
    <property type="entry name" value="NUDIX"/>
    <property type="match status" value="1"/>
</dbReference>
<dbReference type="SUPFAM" id="SSF55811">
    <property type="entry name" value="Nudix"/>
    <property type="match status" value="1"/>
</dbReference>
<evidence type="ECO:0000313" key="4">
    <source>
        <dbReference type="EMBL" id="MBI3539281.1"/>
    </source>
</evidence>
<evidence type="ECO:0000313" key="5">
    <source>
        <dbReference type="Proteomes" id="UP000807850"/>
    </source>
</evidence>
<evidence type="ECO:0000256" key="1">
    <source>
        <dbReference type="ARBA" id="ARBA00022801"/>
    </source>
</evidence>
<gene>
    <name evidence="4" type="ORF">HY076_03300</name>
</gene>
<dbReference type="PANTHER" id="PTHR43736:SF1">
    <property type="entry name" value="DIHYDRONEOPTERIN TRIPHOSPHATE DIPHOSPHATASE"/>
    <property type="match status" value="1"/>
</dbReference>
<reference evidence="4" key="1">
    <citation type="submission" date="2020-07" db="EMBL/GenBank/DDBJ databases">
        <title>Huge and variable diversity of episymbiotic CPR bacteria and DPANN archaea in groundwater ecosystems.</title>
        <authorList>
            <person name="He C.Y."/>
            <person name="Keren R."/>
            <person name="Whittaker M."/>
            <person name="Farag I.F."/>
            <person name="Doudna J."/>
            <person name="Cate J.H.D."/>
            <person name="Banfield J.F."/>
        </authorList>
    </citation>
    <scope>NUCLEOTIDE SEQUENCE</scope>
    <source>
        <strain evidence="4">NC_groundwater_928_Pr1_S-0.2um_72_17</strain>
    </source>
</reference>
<dbReference type="AlphaFoldDB" id="A0A9D6L617"/>
<dbReference type="InterPro" id="IPR020476">
    <property type="entry name" value="Nudix_hydrolase"/>
</dbReference>
<dbReference type="PRINTS" id="PR00502">
    <property type="entry name" value="NUDIXFAMILY"/>
</dbReference>
<dbReference type="Gene3D" id="3.90.79.10">
    <property type="entry name" value="Nucleoside Triphosphate Pyrophosphohydrolase"/>
    <property type="match status" value="1"/>
</dbReference>
<dbReference type="PROSITE" id="PS00893">
    <property type="entry name" value="NUDIX_BOX"/>
    <property type="match status" value="1"/>
</dbReference>
<name>A0A9D6L617_UNCEI</name>
<organism evidence="4 5">
    <name type="scientific">Eiseniibacteriota bacterium</name>
    <dbReference type="NCBI Taxonomy" id="2212470"/>
    <lineage>
        <taxon>Bacteria</taxon>
        <taxon>Candidatus Eiseniibacteriota</taxon>
    </lineage>
</organism>
<dbReference type="EMBL" id="JACQAY010000097">
    <property type="protein sequence ID" value="MBI3539281.1"/>
    <property type="molecule type" value="Genomic_DNA"/>
</dbReference>
<comment type="similarity">
    <text evidence="2">Belongs to the Nudix hydrolase family.</text>
</comment>
<accession>A0A9D6L617</accession>
<protein>
    <submittedName>
        <fullName evidence="4">NUDIX domain-containing protein</fullName>
    </submittedName>
</protein>
<dbReference type="GO" id="GO:0016787">
    <property type="term" value="F:hydrolase activity"/>
    <property type="evidence" value="ECO:0007669"/>
    <property type="project" value="UniProtKB-KW"/>
</dbReference>
<dbReference type="InterPro" id="IPR020084">
    <property type="entry name" value="NUDIX_hydrolase_CS"/>
</dbReference>
<comment type="caution">
    <text evidence="4">The sequence shown here is derived from an EMBL/GenBank/DDBJ whole genome shotgun (WGS) entry which is preliminary data.</text>
</comment>
<dbReference type="Pfam" id="PF00293">
    <property type="entry name" value="NUDIX"/>
    <property type="match status" value="1"/>
</dbReference>
<keyword evidence="1 2" id="KW-0378">Hydrolase</keyword>
<dbReference type="InterPro" id="IPR000086">
    <property type="entry name" value="NUDIX_hydrolase_dom"/>
</dbReference>
<evidence type="ECO:0000259" key="3">
    <source>
        <dbReference type="PROSITE" id="PS51462"/>
    </source>
</evidence>
<proteinExistence type="inferred from homology"/>
<dbReference type="InterPro" id="IPR015797">
    <property type="entry name" value="NUDIX_hydrolase-like_dom_sf"/>
</dbReference>
<sequence length="218" mass="24239">MRQFGSVSLRELRSVARERRHVRRARRARAAAGGDRGARAVSVPCARCGRPVRRTPAPEGAEPNAPPQLRCPRCRYLIYDYPRLAAGVLVVRRGTVLLLRRASEPRRGCLDIPGGFLDAGESIEGCARRELREETGLAVGALRAIGHFWDRYYLRGFGFFPTMNFYYLARWRSGVPVAADDAASAEWVPIARAGRTGVRLAWAHMPAVFRALRGAVAR</sequence>
<dbReference type="Proteomes" id="UP000807850">
    <property type="component" value="Unassembled WGS sequence"/>
</dbReference>
<feature type="domain" description="Nudix hydrolase" evidence="3">
    <location>
        <begin position="81"/>
        <end position="211"/>
    </location>
</feature>